<evidence type="ECO:0000256" key="6">
    <source>
        <dbReference type="HAMAP-Rule" id="MF_01224"/>
    </source>
</evidence>
<proteinExistence type="inferred from homology"/>
<dbReference type="NCBIfam" id="TIGR00581">
    <property type="entry name" value="moaC"/>
    <property type="match status" value="1"/>
</dbReference>
<feature type="active site" evidence="6">
    <location>
        <position position="127"/>
    </location>
</feature>
<dbReference type="PANTHER" id="PTHR22960">
    <property type="entry name" value="MOLYBDOPTERIN COFACTOR SYNTHESIS PROTEIN A"/>
    <property type="match status" value="1"/>
</dbReference>
<reference evidence="9" key="1">
    <citation type="submission" date="2017-04" db="EMBL/GenBank/DDBJ databases">
        <authorList>
            <person name="Varghese N."/>
            <person name="Submissions S."/>
        </authorList>
    </citation>
    <scope>NUCLEOTIDE SEQUENCE [LARGE SCALE GENOMIC DNA]</scope>
    <source>
        <strain evidence="9">DSM 9293</strain>
    </source>
</reference>
<comment type="pathway">
    <text evidence="2 6">Cofactor biosynthesis; molybdopterin biosynthesis.</text>
</comment>
<dbReference type="EC" id="4.6.1.17" evidence="3 6"/>
<accession>A0A1W1WGR7</accession>
<evidence type="ECO:0000313" key="9">
    <source>
        <dbReference type="Proteomes" id="UP000192660"/>
    </source>
</evidence>
<comment type="function">
    <text evidence="6">Catalyzes the conversion of (8S)-3',8-cyclo-7,8-dihydroguanosine 5'-triphosphate to cyclic pyranopterin monophosphate (cPMP).</text>
</comment>
<dbReference type="Gene3D" id="3.30.70.640">
    <property type="entry name" value="Molybdopterin cofactor biosynthesis C (MoaC) domain"/>
    <property type="match status" value="1"/>
</dbReference>
<feature type="binding site" evidence="6">
    <location>
        <begin position="76"/>
        <end position="78"/>
    </location>
    <ligand>
        <name>substrate</name>
    </ligand>
</feature>
<protein>
    <recommendedName>
        <fullName evidence="3 6">Cyclic pyranopterin monophosphate synthase</fullName>
        <ecNumber evidence="3 6">4.6.1.17</ecNumber>
    </recommendedName>
    <alternativeName>
        <fullName evidence="6">Molybdenum cofactor biosynthesis protein C</fullName>
    </alternativeName>
</protein>
<dbReference type="NCBIfam" id="NF006870">
    <property type="entry name" value="PRK09364.1"/>
    <property type="match status" value="1"/>
</dbReference>
<sequence>MDNYPNHLNERGEVHMVDVGSKAITERMARAQGVLLASPSICQAVQEGRIPKGDVLAVSRVAGIMAAKRTGEWIPLCHPLPLTATEIVITVQTDRFVVESTVRTTAPTGVEMEALTAVSASLLTLYDMLKAMDRTMVITDILLLEKDGGRSGHFIREGVSHVENRSPDQ</sequence>
<comment type="subunit">
    <text evidence="6">Homohexamer; trimer of dimers.</text>
</comment>
<evidence type="ECO:0000256" key="4">
    <source>
        <dbReference type="ARBA" id="ARBA00023150"/>
    </source>
</evidence>
<evidence type="ECO:0000256" key="5">
    <source>
        <dbReference type="ARBA" id="ARBA00023239"/>
    </source>
</evidence>
<dbReference type="SUPFAM" id="SSF55040">
    <property type="entry name" value="Molybdenum cofactor biosynthesis protein C, MoaC"/>
    <property type="match status" value="1"/>
</dbReference>
<dbReference type="UniPathway" id="UPA00344"/>
<dbReference type="Pfam" id="PF01967">
    <property type="entry name" value="MoaC"/>
    <property type="match status" value="1"/>
</dbReference>
<comment type="similarity">
    <text evidence="6">Belongs to the MoaC family.</text>
</comment>
<evidence type="ECO:0000256" key="3">
    <source>
        <dbReference type="ARBA" id="ARBA00012575"/>
    </source>
</evidence>
<name>A0A1W1WGR7_SULTA</name>
<dbReference type="GO" id="GO:0006777">
    <property type="term" value="P:Mo-molybdopterin cofactor biosynthetic process"/>
    <property type="evidence" value="ECO:0007669"/>
    <property type="project" value="UniProtKB-UniRule"/>
</dbReference>
<evidence type="ECO:0000259" key="7">
    <source>
        <dbReference type="Pfam" id="PF01967"/>
    </source>
</evidence>
<dbReference type="OrthoDB" id="9794429at2"/>
<dbReference type="CDD" id="cd01420">
    <property type="entry name" value="MoaC_PE"/>
    <property type="match status" value="1"/>
</dbReference>
<dbReference type="Proteomes" id="UP000192660">
    <property type="component" value="Unassembled WGS sequence"/>
</dbReference>
<evidence type="ECO:0000256" key="1">
    <source>
        <dbReference type="ARBA" id="ARBA00001637"/>
    </source>
</evidence>
<feature type="domain" description="Molybdopterin cofactor biosynthesis C (MoaC)" evidence="7">
    <location>
        <begin position="16"/>
        <end position="149"/>
    </location>
</feature>
<dbReference type="STRING" id="28034.BFX07_08910"/>
<organism evidence="8 9">
    <name type="scientific">Sulfobacillus thermosulfidooxidans (strain DSM 9293 / VKM B-1269 / AT-1)</name>
    <dbReference type="NCBI Taxonomy" id="929705"/>
    <lineage>
        <taxon>Bacteria</taxon>
        <taxon>Bacillati</taxon>
        <taxon>Bacillota</taxon>
        <taxon>Clostridia</taxon>
        <taxon>Eubacteriales</taxon>
        <taxon>Clostridiales Family XVII. Incertae Sedis</taxon>
        <taxon>Sulfobacillus</taxon>
    </lineage>
</organism>
<dbReference type="EMBL" id="FWWY01000001">
    <property type="protein sequence ID" value="SMC05467.1"/>
    <property type="molecule type" value="Genomic_DNA"/>
</dbReference>
<dbReference type="InterPro" id="IPR002820">
    <property type="entry name" value="Mopterin_CF_biosynth-C_dom"/>
</dbReference>
<dbReference type="GO" id="GO:0061799">
    <property type="term" value="F:cyclic pyranopterin monophosphate synthase activity"/>
    <property type="evidence" value="ECO:0007669"/>
    <property type="project" value="UniProtKB-UniRule"/>
</dbReference>
<dbReference type="RefSeq" id="WP_020373937.1">
    <property type="nucleotide sequence ID" value="NZ_FWWY01000001.1"/>
</dbReference>
<dbReference type="AlphaFoldDB" id="A0A1W1WGR7"/>
<gene>
    <name evidence="6" type="primary">moaC</name>
    <name evidence="8" type="ORF">SAMN00768000_2264</name>
</gene>
<keyword evidence="9" id="KW-1185">Reference proteome</keyword>
<keyword evidence="5 6" id="KW-0456">Lyase</keyword>
<evidence type="ECO:0000313" key="8">
    <source>
        <dbReference type="EMBL" id="SMC05467.1"/>
    </source>
</evidence>
<dbReference type="InterPro" id="IPR036522">
    <property type="entry name" value="MoaC_sf"/>
</dbReference>
<keyword evidence="4 6" id="KW-0501">Molybdenum cofactor biosynthesis</keyword>
<feature type="binding site" evidence="6">
    <location>
        <begin position="112"/>
        <end position="113"/>
    </location>
    <ligand>
        <name>substrate</name>
    </ligand>
</feature>
<dbReference type="HAMAP" id="MF_01224_B">
    <property type="entry name" value="MoaC_B"/>
    <property type="match status" value="1"/>
</dbReference>
<dbReference type="InterPro" id="IPR050105">
    <property type="entry name" value="MoCo_biosynth_MoaA/MoaC"/>
</dbReference>
<dbReference type="InterPro" id="IPR023045">
    <property type="entry name" value="MoaC"/>
</dbReference>
<dbReference type="InterPro" id="IPR047594">
    <property type="entry name" value="MoaC_bact/euk"/>
</dbReference>
<evidence type="ECO:0000256" key="2">
    <source>
        <dbReference type="ARBA" id="ARBA00005046"/>
    </source>
</evidence>
<comment type="catalytic activity">
    <reaction evidence="1 6">
        <text>(8S)-3',8-cyclo-7,8-dihydroguanosine 5'-triphosphate = cyclic pyranopterin phosphate + diphosphate</text>
        <dbReference type="Rhea" id="RHEA:49580"/>
        <dbReference type="ChEBI" id="CHEBI:33019"/>
        <dbReference type="ChEBI" id="CHEBI:59648"/>
        <dbReference type="ChEBI" id="CHEBI:131766"/>
        <dbReference type="EC" id="4.6.1.17"/>
    </reaction>
</comment>